<keyword evidence="1" id="KW-0175">Coiled coil</keyword>
<evidence type="ECO:0000313" key="2">
    <source>
        <dbReference type="EMBL" id="GFC95823.1"/>
    </source>
</evidence>
<gene>
    <name evidence="2" type="ORF">Tci_867793</name>
</gene>
<sequence length="172" mass="19205">MLEELRTTCDREHSKVLELEAEILKRQQVINDAKKRCAFIQNEHVKEIAAQKAKIATLNAKTVGNKTSGTTKPANPKVIAPGMYVISPKYIVPQRRTNRETLILLPKKKQVTFQETPKPSPRFTKKPVAPLLKKPNVNVPLSIGIKSATEASKLASKSNAWIYRKLPAKSAK</sequence>
<dbReference type="EMBL" id="BKCJ011156691">
    <property type="protein sequence ID" value="GFC95823.1"/>
    <property type="molecule type" value="Genomic_DNA"/>
</dbReference>
<comment type="caution">
    <text evidence="2">The sequence shown here is derived from an EMBL/GenBank/DDBJ whole genome shotgun (WGS) entry which is preliminary data.</text>
</comment>
<dbReference type="AlphaFoldDB" id="A0A699SFA1"/>
<name>A0A699SFA1_TANCI</name>
<accession>A0A699SFA1</accession>
<evidence type="ECO:0000256" key="1">
    <source>
        <dbReference type="SAM" id="Coils"/>
    </source>
</evidence>
<protein>
    <submittedName>
        <fullName evidence="2">Uncharacterized protein</fullName>
    </submittedName>
</protein>
<proteinExistence type="predicted"/>
<reference evidence="2" key="1">
    <citation type="journal article" date="2019" name="Sci. Rep.">
        <title>Draft genome of Tanacetum cinerariifolium, the natural source of mosquito coil.</title>
        <authorList>
            <person name="Yamashiro T."/>
            <person name="Shiraishi A."/>
            <person name="Satake H."/>
            <person name="Nakayama K."/>
        </authorList>
    </citation>
    <scope>NUCLEOTIDE SEQUENCE</scope>
</reference>
<feature type="non-terminal residue" evidence="2">
    <location>
        <position position="172"/>
    </location>
</feature>
<feature type="coiled-coil region" evidence="1">
    <location>
        <begin position="2"/>
        <end position="36"/>
    </location>
</feature>
<organism evidence="2">
    <name type="scientific">Tanacetum cinerariifolium</name>
    <name type="common">Dalmatian daisy</name>
    <name type="synonym">Chrysanthemum cinerariifolium</name>
    <dbReference type="NCBI Taxonomy" id="118510"/>
    <lineage>
        <taxon>Eukaryota</taxon>
        <taxon>Viridiplantae</taxon>
        <taxon>Streptophyta</taxon>
        <taxon>Embryophyta</taxon>
        <taxon>Tracheophyta</taxon>
        <taxon>Spermatophyta</taxon>
        <taxon>Magnoliopsida</taxon>
        <taxon>eudicotyledons</taxon>
        <taxon>Gunneridae</taxon>
        <taxon>Pentapetalae</taxon>
        <taxon>asterids</taxon>
        <taxon>campanulids</taxon>
        <taxon>Asterales</taxon>
        <taxon>Asteraceae</taxon>
        <taxon>Asteroideae</taxon>
        <taxon>Anthemideae</taxon>
        <taxon>Anthemidinae</taxon>
        <taxon>Tanacetum</taxon>
    </lineage>
</organism>